<dbReference type="InterPro" id="IPR005693">
    <property type="entry name" value="Mce"/>
</dbReference>
<dbReference type="InterPro" id="IPR052336">
    <property type="entry name" value="MlaD_Phospholipid_Transporter"/>
</dbReference>
<dbReference type="RefSeq" id="WP_085093876.1">
    <property type="nucleotide sequence ID" value="NZ_AP022603.1"/>
</dbReference>
<dbReference type="Pfam" id="PF11887">
    <property type="entry name" value="Mce4_CUP1"/>
    <property type="match status" value="1"/>
</dbReference>
<reference evidence="3 4" key="1">
    <citation type="submission" date="2016-01" db="EMBL/GenBank/DDBJ databases">
        <title>The new phylogeny of the genus Mycobacterium.</title>
        <authorList>
            <person name="Tarcisio F."/>
            <person name="Conor M."/>
            <person name="Antonella G."/>
            <person name="Elisabetta G."/>
            <person name="Giulia F.S."/>
            <person name="Sara T."/>
            <person name="Anna F."/>
            <person name="Clotilde B."/>
            <person name="Roberto B."/>
            <person name="Veronica D.S."/>
            <person name="Fabio R."/>
            <person name="Monica P."/>
            <person name="Olivier J."/>
            <person name="Enrico T."/>
            <person name="Nicola S."/>
        </authorList>
    </citation>
    <scope>NUCLEOTIDE SEQUENCE [LARGE SCALE GENOMIC DNA]</scope>
    <source>
        <strain evidence="3 4">DSM 44179</strain>
    </source>
</reference>
<dbReference type="GO" id="GO:0005576">
    <property type="term" value="C:extracellular region"/>
    <property type="evidence" value="ECO:0007669"/>
    <property type="project" value="TreeGrafter"/>
</dbReference>
<feature type="domain" description="Mce/MlaD" evidence="1">
    <location>
        <begin position="33"/>
        <end position="106"/>
    </location>
</feature>
<dbReference type="STRING" id="1793.AWC04_04720"/>
<evidence type="ECO:0000313" key="4">
    <source>
        <dbReference type="Proteomes" id="UP000193484"/>
    </source>
</evidence>
<organism evidence="3 4">
    <name type="scientific">Mycolicibacterium fallax</name>
    <name type="common">Mycobacterium fallax</name>
    <dbReference type="NCBI Taxonomy" id="1793"/>
    <lineage>
        <taxon>Bacteria</taxon>
        <taxon>Bacillati</taxon>
        <taxon>Actinomycetota</taxon>
        <taxon>Actinomycetes</taxon>
        <taxon>Mycobacteriales</taxon>
        <taxon>Mycobacteriaceae</taxon>
        <taxon>Mycolicibacterium</taxon>
    </lineage>
</organism>
<dbReference type="InterPro" id="IPR024516">
    <property type="entry name" value="Mce_C"/>
</dbReference>
<protein>
    <submittedName>
        <fullName evidence="3">Virulence factor Mce</fullName>
    </submittedName>
</protein>
<dbReference type="EMBL" id="LQOJ01000020">
    <property type="protein sequence ID" value="ORV06899.1"/>
    <property type="molecule type" value="Genomic_DNA"/>
</dbReference>
<comment type="caution">
    <text evidence="3">The sequence shown here is derived from an EMBL/GenBank/DDBJ whole genome shotgun (WGS) entry which is preliminary data.</text>
</comment>
<evidence type="ECO:0000259" key="2">
    <source>
        <dbReference type="Pfam" id="PF11887"/>
    </source>
</evidence>
<dbReference type="NCBIfam" id="TIGR00996">
    <property type="entry name" value="Mtu_fam_mce"/>
    <property type="match status" value="1"/>
</dbReference>
<name>A0A1X1RIM9_MYCFA</name>
<dbReference type="Pfam" id="PF02470">
    <property type="entry name" value="MlaD"/>
    <property type="match status" value="1"/>
</dbReference>
<dbReference type="AlphaFoldDB" id="A0A1X1RIM9"/>
<gene>
    <name evidence="3" type="ORF">AWC04_04720</name>
</gene>
<evidence type="ECO:0000259" key="1">
    <source>
        <dbReference type="Pfam" id="PF02470"/>
    </source>
</evidence>
<evidence type="ECO:0000313" key="3">
    <source>
        <dbReference type="EMBL" id="ORV06899.1"/>
    </source>
</evidence>
<sequence length="370" mass="38983">MIGMRRAVVIAVGLAMFVGGGSWFVFARTDTATTVHADFSYVNGIYPGSKVTILGVPVGQVTAVEPQGTSVRVSMSVPGDIALPADVNAYILSPALISDRSVDLGPAYSGTGPTLSDGQVIPAERAHAPITFDSMLGSLNTLSAALSPENGDLSTLLSRGADQWRNQGSQFNTAVRNLGTATGVLGARSGDIDAVVQNLSTLMAAFDQRQVSVSELTEQLGQLGNAWADQNFDVTGTVSDLQTVLDEVTRVVDKHGDELGSISGNLNAVGDILVRHQGGLAEFMDLVPLMMQNLGATIGPDRRGRIRLNVSSRLTQFAAAHDFCERTRWPICSGLGLTNPISYPISRSDPLGIITAITGVAPPPNPRYPR</sequence>
<dbReference type="InterPro" id="IPR003399">
    <property type="entry name" value="Mce/MlaD"/>
</dbReference>
<dbReference type="PANTHER" id="PTHR33371">
    <property type="entry name" value="INTERMEMBRANE PHOSPHOLIPID TRANSPORT SYSTEM BINDING PROTEIN MLAD-RELATED"/>
    <property type="match status" value="1"/>
</dbReference>
<proteinExistence type="predicted"/>
<keyword evidence="4" id="KW-1185">Reference proteome</keyword>
<feature type="domain" description="Mammalian cell entry C-terminal" evidence="2">
    <location>
        <begin position="114"/>
        <end position="300"/>
    </location>
</feature>
<accession>A0A1X1RIM9</accession>
<dbReference type="Proteomes" id="UP000193484">
    <property type="component" value="Unassembled WGS sequence"/>
</dbReference>
<dbReference type="PANTHER" id="PTHR33371:SF4">
    <property type="entry name" value="INTERMEMBRANE PHOSPHOLIPID TRANSPORT SYSTEM BINDING PROTEIN MLAD"/>
    <property type="match status" value="1"/>
</dbReference>